<accession>A0A099F0L2</accession>
<organism evidence="2 4">
    <name type="scientific">Paracoccus halophilus</name>
    <dbReference type="NCBI Taxonomy" id="376733"/>
    <lineage>
        <taxon>Bacteria</taxon>
        <taxon>Pseudomonadati</taxon>
        <taxon>Pseudomonadota</taxon>
        <taxon>Alphaproteobacteria</taxon>
        <taxon>Rhodobacterales</taxon>
        <taxon>Paracoccaceae</taxon>
        <taxon>Paracoccus</taxon>
    </lineage>
</organism>
<dbReference type="Proteomes" id="UP000029846">
    <property type="component" value="Unassembled WGS sequence"/>
</dbReference>
<evidence type="ECO:0000313" key="3">
    <source>
        <dbReference type="EMBL" id="SFA57230.1"/>
    </source>
</evidence>
<name>A0A099F0L2_9RHOB</name>
<dbReference type="AlphaFoldDB" id="A0A099F0L2"/>
<dbReference type="RefSeq" id="WP_036741893.1">
    <property type="nucleotide sequence ID" value="NZ_FOJO01000017.1"/>
</dbReference>
<keyword evidence="4" id="KW-1185">Reference proteome</keyword>
<dbReference type="STRING" id="376733.SAMN04487972_11714"/>
<evidence type="ECO:0000313" key="2">
    <source>
        <dbReference type="EMBL" id="KGJ03692.1"/>
    </source>
</evidence>
<dbReference type="EMBL" id="JRKN01000018">
    <property type="protein sequence ID" value="KGJ03692.1"/>
    <property type="molecule type" value="Genomic_DNA"/>
</dbReference>
<gene>
    <name evidence="2" type="ORF">IT41_12965</name>
    <name evidence="3" type="ORF">SAMN04487972_11714</name>
</gene>
<reference evidence="2 4" key="1">
    <citation type="submission" date="2014-09" db="EMBL/GenBank/DDBJ databases">
        <authorList>
            <person name="McGinnis J.M."/>
            <person name="Wolfgang W.J."/>
        </authorList>
    </citation>
    <scope>NUCLEOTIDE SEQUENCE [LARGE SCALE GENOMIC DNA]</scope>
    <source>
        <strain evidence="2 4">JCM 14014</strain>
    </source>
</reference>
<feature type="compositionally biased region" description="Basic and acidic residues" evidence="1">
    <location>
        <begin position="75"/>
        <end position="84"/>
    </location>
</feature>
<reference evidence="3 5" key="3">
    <citation type="submission" date="2016-10" db="EMBL/GenBank/DDBJ databases">
        <authorList>
            <person name="de Groot N.N."/>
        </authorList>
    </citation>
    <scope>NUCLEOTIDE SEQUENCE [LARGE SCALE GENOMIC DNA]</scope>
    <source>
        <strain evidence="3 5">CGMCC 1.6117</strain>
    </source>
</reference>
<sequence length="84" mass="9477">MSLADHFGFFALAGGRARAARDSLQPLRRQISALHRQIRAEHTIPVTMEAASWQAGYLSLWGDMPATEDDEDEPDKMPDDLEFF</sequence>
<evidence type="ECO:0000256" key="1">
    <source>
        <dbReference type="SAM" id="MobiDB-lite"/>
    </source>
</evidence>
<protein>
    <submittedName>
        <fullName evidence="2">Uncharacterized protein</fullName>
    </submittedName>
</protein>
<feature type="region of interest" description="Disordered" evidence="1">
    <location>
        <begin position="64"/>
        <end position="84"/>
    </location>
</feature>
<dbReference type="EMBL" id="FOJO01000017">
    <property type="protein sequence ID" value="SFA57230.1"/>
    <property type="molecule type" value="Genomic_DNA"/>
</dbReference>
<evidence type="ECO:0000313" key="5">
    <source>
        <dbReference type="Proteomes" id="UP000182312"/>
    </source>
</evidence>
<proteinExistence type="predicted"/>
<dbReference type="Proteomes" id="UP000182312">
    <property type="component" value="Unassembled WGS sequence"/>
</dbReference>
<evidence type="ECO:0000313" key="4">
    <source>
        <dbReference type="Proteomes" id="UP000029846"/>
    </source>
</evidence>
<reference evidence="2 4" key="2">
    <citation type="submission" date="2014-10" db="EMBL/GenBank/DDBJ databases">
        <title>Paracoccus sanguinis sp. nov., isolated from clinical specimens of New York State patients.</title>
        <authorList>
            <person name="Mingle L.A."/>
            <person name="Cole J.A."/>
            <person name="Lapierre P."/>
            <person name="Musser K.A."/>
        </authorList>
    </citation>
    <scope>NUCLEOTIDE SEQUENCE [LARGE SCALE GENOMIC DNA]</scope>
    <source>
        <strain evidence="2 4">JCM 14014</strain>
    </source>
</reference>